<dbReference type="SMART" id="SM00448">
    <property type="entry name" value="REC"/>
    <property type="match status" value="1"/>
</dbReference>
<organism evidence="5">
    <name type="scientific">Pseudomonas fluorescens (strain SBW25)</name>
    <dbReference type="NCBI Taxonomy" id="216595"/>
    <lineage>
        <taxon>Bacteria</taxon>
        <taxon>Pseudomonadati</taxon>
        <taxon>Pseudomonadota</taxon>
        <taxon>Gammaproteobacteria</taxon>
        <taxon>Pseudomonadales</taxon>
        <taxon>Pseudomonadaceae</taxon>
        <taxon>Pseudomonas</taxon>
    </lineage>
</organism>
<dbReference type="InterPro" id="IPR011006">
    <property type="entry name" value="CheY-like_superfamily"/>
</dbReference>
<dbReference type="Pfam" id="PF00072">
    <property type="entry name" value="Response_reg"/>
    <property type="match status" value="1"/>
</dbReference>
<evidence type="ECO:0000256" key="3">
    <source>
        <dbReference type="PROSITE-ProRule" id="PRU00169"/>
    </source>
</evidence>
<dbReference type="Gene3D" id="3.40.50.2300">
    <property type="match status" value="1"/>
</dbReference>
<dbReference type="GO" id="GO:0000160">
    <property type="term" value="P:phosphorelay signal transduction system"/>
    <property type="evidence" value="ECO:0007669"/>
    <property type="project" value="UniProtKB-KW"/>
</dbReference>
<dbReference type="CDD" id="cd00156">
    <property type="entry name" value="REC"/>
    <property type="match status" value="1"/>
</dbReference>
<sequence>MSGKKHRVMVLDDSKTIRTTTEAFLRDLGHEVKCCTDGINGISHILSFQPDILLIDMEMPRMNGLETVRLIRGNSKFKNTPIVMLSSMDGMFDMALATEAGANDYIVKPPKIDAIDSVIKKHLG</sequence>
<evidence type="ECO:0000313" key="5">
    <source>
        <dbReference type="EMBL" id="CEK41973.1"/>
    </source>
</evidence>
<name>A0A0G4E4Q0_PSEFS</name>
<dbReference type="PANTHER" id="PTHR44591">
    <property type="entry name" value="STRESS RESPONSE REGULATOR PROTEIN 1"/>
    <property type="match status" value="1"/>
</dbReference>
<gene>
    <name evidence="5" type="ORF">PQBR57_0020</name>
</gene>
<geneLocation type="plasmid" evidence="5">
    <name>pQBR57</name>
</geneLocation>
<evidence type="ECO:0000256" key="1">
    <source>
        <dbReference type="ARBA" id="ARBA00022553"/>
    </source>
</evidence>
<proteinExistence type="predicted"/>
<dbReference type="InterPro" id="IPR050595">
    <property type="entry name" value="Bact_response_regulator"/>
</dbReference>
<dbReference type="EMBL" id="LN713926">
    <property type="protein sequence ID" value="CEK41973.1"/>
    <property type="molecule type" value="Genomic_DNA"/>
</dbReference>
<protein>
    <submittedName>
        <fullName evidence="5">Twitching motility protein PilG</fullName>
    </submittedName>
</protein>
<dbReference type="SUPFAM" id="SSF52172">
    <property type="entry name" value="CheY-like"/>
    <property type="match status" value="1"/>
</dbReference>
<keyword evidence="1 3" id="KW-0597">Phosphoprotein</keyword>
<reference evidence="5" key="2">
    <citation type="submission" date="2015-06" db="EMBL/GenBank/DDBJ databases">
        <title>Environmentally co-occuring mercury resistance plasmids are genetically and phenotypically diverse and confer variable context-dependent fitness effects.</title>
        <authorList>
            <person name="Hall J.P.J."/>
            <person name="Harrison E."/>
            <person name="Lilley A.K."/>
            <person name="Paterson S."/>
            <person name="Spiers A.J."/>
            <person name="Brockhurst M.A."/>
        </authorList>
    </citation>
    <scope>NUCLEOTIDE SEQUENCE [LARGE SCALE GENOMIC DNA]</scope>
    <source>
        <strain evidence="5">SBW25</strain>
        <plasmid evidence="5">pQBR57</plasmid>
    </source>
</reference>
<accession>A0A0G4E4Q0</accession>
<feature type="modified residue" description="4-aspartylphosphate" evidence="3">
    <location>
        <position position="56"/>
    </location>
</feature>
<reference evidence="5" key="1">
    <citation type="submission" date="2014-12" db="EMBL/GenBank/DDBJ databases">
        <authorList>
            <person name="Hall J."/>
        </authorList>
    </citation>
    <scope>NUCLEOTIDE SEQUENCE [LARGE SCALE GENOMIC DNA]</scope>
    <source>
        <strain evidence="5">SBW25</strain>
        <plasmid evidence="5">pQBR57</plasmid>
    </source>
</reference>
<dbReference type="PROSITE" id="PS50110">
    <property type="entry name" value="RESPONSE_REGULATORY"/>
    <property type="match status" value="1"/>
</dbReference>
<dbReference type="InterPro" id="IPR001789">
    <property type="entry name" value="Sig_transdc_resp-reg_receiver"/>
</dbReference>
<dbReference type="RefSeq" id="WP_192963196.1">
    <property type="nucleotide sequence ID" value="NZ_LN713926.1"/>
</dbReference>
<evidence type="ECO:0000259" key="4">
    <source>
        <dbReference type="PROSITE" id="PS50110"/>
    </source>
</evidence>
<evidence type="ECO:0000256" key="2">
    <source>
        <dbReference type="ARBA" id="ARBA00023012"/>
    </source>
</evidence>
<dbReference type="PANTHER" id="PTHR44591:SF14">
    <property type="entry name" value="PROTEIN PILG"/>
    <property type="match status" value="1"/>
</dbReference>
<keyword evidence="2" id="KW-0902">Two-component regulatory system</keyword>
<feature type="domain" description="Response regulatory" evidence="4">
    <location>
        <begin position="7"/>
        <end position="123"/>
    </location>
</feature>
<dbReference type="AlphaFoldDB" id="A0A0G4E4Q0"/>
<keyword evidence="5" id="KW-0614">Plasmid</keyword>